<organism evidence="7 8">
    <name type="scientific">Microvirga splendida</name>
    <dbReference type="NCBI Taxonomy" id="2795727"/>
    <lineage>
        <taxon>Bacteria</taxon>
        <taxon>Pseudomonadati</taxon>
        <taxon>Pseudomonadota</taxon>
        <taxon>Alphaproteobacteria</taxon>
        <taxon>Hyphomicrobiales</taxon>
        <taxon>Methylobacteriaceae</taxon>
        <taxon>Microvirga</taxon>
    </lineage>
</organism>
<evidence type="ECO:0000256" key="1">
    <source>
        <dbReference type="ARBA" id="ARBA00004651"/>
    </source>
</evidence>
<evidence type="ECO:0000256" key="3">
    <source>
        <dbReference type="ARBA" id="ARBA00022692"/>
    </source>
</evidence>
<evidence type="ECO:0000256" key="6">
    <source>
        <dbReference type="SAM" id="Phobius"/>
    </source>
</evidence>
<feature type="transmembrane region" description="Helical" evidence="6">
    <location>
        <begin position="45"/>
        <end position="67"/>
    </location>
</feature>
<dbReference type="CDD" id="cd06581">
    <property type="entry name" value="TM_PBP1_LivM_like"/>
    <property type="match status" value="1"/>
</dbReference>
<reference evidence="8" key="1">
    <citation type="submission" date="2020-12" db="EMBL/GenBank/DDBJ databases">
        <title>Hymenobacter sp.</title>
        <authorList>
            <person name="Kim M.K."/>
        </authorList>
    </citation>
    <scope>NUCLEOTIDE SEQUENCE [LARGE SCALE GENOMIC DNA]</scope>
    <source>
        <strain evidence="8">BT325</strain>
    </source>
</reference>
<dbReference type="EMBL" id="JAELXT010000009">
    <property type="protein sequence ID" value="MBJ6125966.1"/>
    <property type="molecule type" value="Genomic_DNA"/>
</dbReference>
<feature type="transmembrane region" description="Helical" evidence="6">
    <location>
        <begin position="174"/>
        <end position="195"/>
    </location>
</feature>
<feature type="transmembrane region" description="Helical" evidence="6">
    <location>
        <begin position="21"/>
        <end position="39"/>
    </location>
</feature>
<feature type="transmembrane region" description="Helical" evidence="6">
    <location>
        <begin position="99"/>
        <end position="120"/>
    </location>
</feature>
<dbReference type="PANTHER" id="PTHR30482">
    <property type="entry name" value="HIGH-AFFINITY BRANCHED-CHAIN AMINO ACID TRANSPORT SYSTEM PERMEASE"/>
    <property type="match status" value="1"/>
</dbReference>
<evidence type="ECO:0000313" key="7">
    <source>
        <dbReference type="EMBL" id="MBJ6125966.1"/>
    </source>
</evidence>
<feature type="transmembrane region" description="Helical" evidence="6">
    <location>
        <begin position="317"/>
        <end position="337"/>
    </location>
</feature>
<proteinExistence type="predicted"/>
<keyword evidence="5 6" id="KW-0472">Membrane</keyword>
<evidence type="ECO:0000256" key="4">
    <source>
        <dbReference type="ARBA" id="ARBA00022989"/>
    </source>
</evidence>
<evidence type="ECO:0000256" key="2">
    <source>
        <dbReference type="ARBA" id="ARBA00022475"/>
    </source>
</evidence>
<dbReference type="Proteomes" id="UP000620670">
    <property type="component" value="Unassembled WGS sequence"/>
</dbReference>
<comment type="subcellular location">
    <subcellularLocation>
        <location evidence="1">Cell membrane</location>
        <topology evidence="1">Multi-pass membrane protein</topology>
    </subcellularLocation>
</comment>
<evidence type="ECO:0000313" key="8">
    <source>
        <dbReference type="Proteomes" id="UP000620670"/>
    </source>
</evidence>
<sequence length="343" mass="36246">MTELTGTQTAPAPSPGMRIDIIPVILFAAFAAAPLLASASGAEGYVLSLLTRVMIFGLAALSLDLILGYGALVSFGHAAFLGIGAYAVGILASHGVEDALIQIPVALAASALFALVTGAISLRTKGVYFIMITLAFAQMLFFLATSLAPYGGDDGMTLPTRSLVAGAGFLENDYAFYAATLLCLTGGYLLSRAIVTSRFGRVLRGTKENAVRMEAIGFQPFRFQLAAYVISGMMAGLAGCLMANQAEFISPAFMTWQRSGELIFMVVLGGLGSLHGAIIGAAAFLLLEEFLPELLHAGSFFLNDDVRWRLTENWQMVFGPILILIVLFARGGIMGILRRGSHG</sequence>
<protein>
    <submittedName>
        <fullName evidence="7">Branched-chain amino acid ABC transporter permease</fullName>
    </submittedName>
</protein>
<dbReference type="InterPro" id="IPR043428">
    <property type="entry name" value="LivM-like"/>
</dbReference>
<feature type="transmembrane region" description="Helical" evidence="6">
    <location>
        <begin position="127"/>
        <end position="148"/>
    </location>
</feature>
<evidence type="ECO:0000256" key="5">
    <source>
        <dbReference type="ARBA" id="ARBA00023136"/>
    </source>
</evidence>
<name>A0ABS0Y0Y4_9HYPH</name>
<comment type="caution">
    <text evidence="7">The sequence shown here is derived from an EMBL/GenBank/DDBJ whole genome shotgun (WGS) entry which is preliminary data.</text>
</comment>
<keyword evidence="8" id="KW-1185">Reference proteome</keyword>
<gene>
    <name evidence="7" type="ORF">JAO75_11175</name>
</gene>
<dbReference type="InterPro" id="IPR001851">
    <property type="entry name" value="ABC_transp_permease"/>
</dbReference>
<dbReference type="RefSeq" id="WP_199049217.1">
    <property type="nucleotide sequence ID" value="NZ_JAELXT010000009.1"/>
</dbReference>
<accession>A0ABS0Y0Y4</accession>
<feature type="transmembrane region" description="Helical" evidence="6">
    <location>
        <begin position="262"/>
        <end position="287"/>
    </location>
</feature>
<keyword evidence="3 6" id="KW-0812">Transmembrane</keyword>
<dbReference type="PANTHER" id="PTHR30482:SF17">
    <property type="entry name" value="ABC TRANSPORTER ATP-BINDING PROTEIN"/>
    <property type="match status" value="1"/>
</dbReference>
<feature type="transmembrane region" description="Helical" evidence="6">
    <location>
        <begin position="74"/>
        <end position="93"/>
    </location>
</feature>
<dbReference type="Pfam" id="PF02653">
    <property type="entry name" value="BPD_transp_2"/>
    <property type="match status" value="1"/>
</dbReference>
<keyword evidence="4 6" id="KW-1133">Transmembrane helix</keyword>
<keyword evidence="2" id="KW-1003">Cell membrane</keyword>